<gene>
    <name evidence="9" type="ORF">JOF56_010577</name>
</gene>
<comment type="subcellular location">
    <subcellularLocation>
        <location evidence="1">Cytoplasm</location>
    </subcellularLocation>
</comment>
<name>A0ABS4U0L9_9PSEU</name>
<organism evidence="9 10">
    <name type="scientific">Kibdelosporangium banguiense</name>
    <dbReference type="NCBI Taxonomy" id="1365924"/>
    <lineage>
        <taxon>Bacteria</taxon>
        <taxon>Bacillati</taxon>
        <taxon>Actinomycetota</taxon>
        <taxon>Actinomycetes</taxon>
        <taxon>Pseudonocardiales</taxon>
        <taxon>Pseudonocardiaceae</taxon>
        <taxon>Kibdelosporangium</taxon>
    </lineage>
</organism>
<evidence type="ECO:0000256" key="3">
    <source>
        <dbReference type="ARBA" id="ARBA00022597"/>
    </source>
</evidence>
<comment type="caution">
    <text evidence="9">The sequence shown here is derived from an EMBL/GenBank/DDBJ whole genome shotgun (WGS) entry which is preliminary data.</text>
</comment>
<accession>A0ABS4U0L9</accession>
<protein>
    <submittedName>
        <fullName evidence="9">PTS system N-acetylglucosamine-specific IIA component</fullName>
    </submittedName>
</protein>
<sequence>MTLRVSSPVAGAVVALSAVADPVFSQAWVGPGLAVEPALVAADVLSPIDGVVMALHPHAFAVAGESGQGVLVHLGIDTVKLKGEGFVVHVVKGESVRAGQPIIGWDPAALAAAGFSVVCPVVALDAQNTALSDFAPEGPVAAGDHLFSWSA</sequence>
<evidence type="ECO:0000313" key="10">
    <source>
        <dbReference type="Proteomes" id="UP001519332"/>
    </source>
</evidence>
<feature type="signal peptide" evidence="7">
    <location>
        <begin position="1"/>
        <end position="20"/>
    </location>
</feature>
<keyword evidence="3" id="KW-0762">Sugar transport</keyword>
<evidence type="ECO:0000256" key="5">
    <source>
        <dbReference type="ARBA" id="ARBA00022683"/>
    </source>
</evidence>
<dbReference type="PROSITE" id="PS51093">
    <property type="entry name" value="PTS_EIIA_TYPE_1"/>
    <property type="match status" value="1"/>
</dbReference>
<evidence type="ECO:0000256" key="1">
    <source>
        <dbReference type="ARBA" id="ARBA00004496"/>
    </source>
</evidence>
<feature type="chain" id="PRO_5047330005" evidence="7">
    <location>
        <begin position="21"/>
        <end position="151"/>
    </location>
</feature>
<dbReference type="PANTHER" id="PTHR45008:SF1">
    <property type="entry name" value="PTS SYSTEM GLUCOSE-SPECIFIC EIIA COMPONENT"/>
    <property type="match status" value="1"/>
</dbReference>
<dbReference type="InterPro" id="IPR011055">
    <property type="entry name" value="Dup_hybrid_motif"/>
</dbReference>
<dbReference type="SUPFAM" id="SSF51261">
    <property type="entry name" value="Duplicated hybrid motif"/>
    <property type="match status" value="1"/>
</dbReference>
<evidence type="ECO:0000313" key="9">
    <source>
        <dbReference type="EMBL" id="MBP2330192.1"/>
    </source>
</evidence>
<dbReference type="InterPro" id="IPR050890">
    <property type="entry name" value="PTS_EIIA_component"/>
</dbReference>
<evidence type="ECO:0000256" key="6">
    <source>
        <dbReference type="ARBA" id="ARBA00022777"/>
    </source>
</evidence>
<reference evidence="9 10" key="1">
    <citation type="submission" date="2021-03" db="EMBL/GenBank/DDBJ databases">
        <title>Sequencing the genomes of 1000 actinobacteria strains.</title>
        <authorList>
            <person name="Klenk H.-P."/>
        </authorList>
    </citation>
    <scope>NUCLEOTIDE SEQUENCE [LARGE SCALE GENOMIC DNA]</scope>
    <source>
        <strain evidence="9 10">DSM 46670</strain>
    </source>
</reference>
<evidence type="ECO:0000259" key="8">
    <source>
        <dbReference type="PROSITE" id="PS51093"/>
    </source>
</evidence>
<keyword evidence="5" id="KW-0598">Phosphotransferase system</keyword>
<proteinExistence type="predicted"/>
<keyword evidence="4" id="KW-0808">Transferase</keyword>
<dbReference type="Proteomes" id="UP001519332">
    <property type="component" value="Unassembled WGS sequence"/>
</dbReference>
<dbReference type="InterPro" id="IPR001127">
    <property type="entry name" value="PTS_EIIA_1_perm"/>
</dbReference>
<evidence type="ECO:0000256" key="7">
    <source>
        <dbReference type="SAM" id="SignalP"/>
    </source>
</evidence>
<dbReference type="PANTHER" id="PTHR45008">
    <property type="entry name" value="PTS SYSTEM GLUCOSE-SPECIFIC EIIA COMPONENT"/>
    <property type="match status" value="1"/>
</dbReference>
<dbReference type="RefSeq" id="WP_209646836.1">
    <property type="nucleotide sequence ID" value="NZ_JAGINW010000001.1"/>
</dbReference>
<dbReference type="EMBL" id="JAGINW010000001">
    <property type="protein sequence ID" value="MBP2330192.1"/>
    <property type="molecule type" value="Genomic_DNA"/>
</dbReference>
<dbReference type="Gene3D" id="2.70.70.10">
    <property type="entry name" value="Glucose Permease (Domain IIA)"/>
    <property type="match status" value="1"/>
</dbReference>
<keyword evidence="10" id="KW-1185">Reference proteome</keyword>
<keyword evidence="2" id="KW-0813">Transport</keyword>
<dbReference type="Pfam" id="PF00358">
    <property type="entry name" value="PTS_EIIA_1"/>
    <property type="match status" value="1"/>
</dbReference>
<evidence type="ECO:0000256" key="2">
    <source>
        <dbReference type="ARBA" id="ARBA00022448"/>
    </source>
</evidence>
<keyword evidence="7" id="KW-0732">Signal</keyword>
<keyword evidence="6" id="KW-0418">Kinase</keyword>
<feature type="domain" description="PTS EIIA type-1" evidence="8">
    <location>
        <begin position="21"/>
        <end position="125"/>
    </location>
</feature>
<evidence type="ECO:0000256" key="4">
    <source>
        <dbReference type="ARBA" id="ARBA00022679"/>
    </source>
</evidence>
<dbReference type="NCBIfam" id="TIGR00830">
    <property type="entry name" value="PTBA"/>
    <property type="match status" value="1"/>
</dbReference>
<dbReference type="PROSITE" id="PS00371">
    <property type="entry name" value="PTS_EIIA_TYPE_1_HIS"/>
    <property type="match status" value="1"/>
</dbReference>